<organism evidence="1 2">
    <name type="scientific">Photorhabdus asymbiotica</name>
    <dbReference type="NCBI Taxonomy" id="291112"/>
    <lineage>
        <taxon>Bacteria</taxon>
        <taxon>Pseudomonadati</taxon>
        <taxon>Pseudomonadota</taxon>
        <taxon>Gammaproteobacteria</taxon>
        <taxon>Enterobacterales</taxon>
        <taxon>Morganellaceae</taxon>
        <taxon>Photorhabdus</taxon>
    </lineage>
</organism>
<protein>
    <submittedName>
        <fullName evidence="1">Uncharacterized protein</fullName>
    </submittedName>
</protein>
<keyword evidence="2" id="KW-1185">Reference proteome</keyword>
<accession>A0ABX9SSA0</accession>
<evidence type="ECO:0000313" key="2">
    <source>
        <dbReference type="Proteomes" id="UP000280955"/>
    </source>
</evidence>
<proteinExistence type="predicted"/>
<dbReference type="EMBL" id="RBLJ01000001">
    <property type="protein sequence ID" value="RKS66362.1"/>
    <property type="molecule type" value="Genomic_DNA"/>
</dbReference>
<gene>
    <name evidence="1" type="ORF">BDD30_0656</name>
</gene>
<dbReference type="RefSeq" id="WP_015833771.1">
    <property type="nucleotide sequence ID" value="NC_012962.1"/>
</dbReference>
<comment type="caution">
    <text evidence="1">The sequence shown here is derived from an EMBL/GenBank/DDBJ whole genome shotgun (WGS) entry which is preliminary data.</text>
</comment>
<evidence type="ECO:0000313" key="1">
    <source>
        <dbReference type="EMBL" id="RKS66362.1"/>
    </source>
</evidence>
<name>A0ABX9SSA0_9GAMM</name>
<dbReference type="Proteomes" id="UP000280955">
    <property type="component" value="Unassembled WGS sequence"/>
</dbReference>
<reference evidence="1 2" key="1">
    <citation type="submission" date="2018-10" db="EMBL/GenBank/DDBJ databases">
        <title>Genomic Encyclopedia of Archaeal and Bacterial Type Strains, Phase II (KMG-II): from individual species to whole genera.</title>
        <authorList>
            <person name="Goeker M."/>
        </authorList>
    </citation>
    <scope>NUCLEOTIDE SEQUENCE [LARGE SCALE GENOMIC DNA]</scope>
    <source>
        <strain evidence="1 2">DSM 15149</strain>
    </source>
</reference>
<sequence>MSTKKRISIGPLQTVEIYTVSNVLVPTNVPGVIIKNNSSTSTVRIISYWARLVGEYHQYNSVDIDAGELKIFGAPGDLIYRYQIVVSNLSNTENAEIEFVMEEVWRETGIPSKKIHLISTEVQEIYKDGDAVLPVEFNDAVIRNNSLANVRAINYWAGPFGNYEMYSYVDIYAGKSEILAAPPNVINYYKVILYNMNIYVKNSEIEVISHLWNGR</sequence>